<keyword evidence="3" id="KW-1185">Reference proteome</keyword>
<evidence type="ECO:0000256" key="1">
    <source>
        <dbReference type="SAM" id="MobiDB-lite"/>
    </source>
</evidence>
<evidence type="ECO:0000313" key="3">
    <source>
        <dbReference type="Proteomes" id="UP000324222"/>
    </source>
</evidence>
<dbReference type="EMBL" id="VSRR010003133">
    <property type="protein sequence ID" value="MPC34797.1"/>
    <property type="molecule type" value="Genomic_DNA"/>
</dbReference>
<comment type="caution">
    <text evidence="2">The sequence shown here is derived from an EMBL/GenBank/DDBJ whole genome shotgun (WGS) entry which is preliminary data.</text>
</comment>
<protein>
    <submittedName>
        <fullName evidence="2">Uncharacterized protein</fullName>
    </submittedName>
</protein>
<feature type="region of interest" description="Disordered" evidence="1">
    <location>
        <begin position="39"/>
        <end position="63"/>
    </location>
</feature>
<proteinExistence type="predicted"/>
<dbReference type="AlphaFoldDB" id="A0A5B7ENE8"/>
<accession>A0A5B7ENE8</accession>
<name>A0A5B7ENE8_PORTR</name>
<reference evidence="2 3" key="1">
    <citation type="submission" date="2019-05" db="EMBL/GenBank/DDBJ databases">
        <title>Another draft genome of Portunus trituberculatus and its Hox gene families provides insights of decapod evolution.</title>
        <authorList>
            <person name="Jeong J.-H."/>
            <person name="Song I."/>
            <person name="Kim S."/>
            <person name="Choi T."/>
            <person name="Kim D."/>
            <person name="Ryu S."/>
            <person name="Kim W."/>
        </authorList>
    </citation>
    <scope>NUCLEOTIDE SEQUENCE [LARGE SCALE GENOMIC DNA]</scope>
    <source>
        <tissue evidence="2">Muscle</tissue>
    </source>
</reference>
<gene>
    <name evidence="2" type="ORF">E2C01_028198</name>
</gene>
<dbReference type="Proteomes" id="UP000324222">
    <property type="component" value="Unassembled WGS sequence"/>
</dbReference>
<sequence>MTVENEEAQKAVLFSRTHTPQGEESCCCRHHTIVVNTAPLPTPDYRQASPSTPELQPPNPRLPPDKSLYQVITAPRDQHYFFIIKVA</sequence>
<evidence type="ECO:0000313" key="2">
    <source>
        <dbReference type="EMBL" id="MPC34797.1"/>
    </source>
</evidence>
<organism evidence="2 3">
    <name type="scientific">Portunus trituberculatus</name>
    <name type="common">Swimming crab</name>
    <name type="synonym">Neptunus trituberculatus</name>
    <dbReference type="NCBI Taxonomy" id="210409"/>
    <lineage>
        <taxon>Eukaryota</taxon>
        <taxon>Metazoa</taxon>
        <taxon>Ecdysozoa</taxon>
        <taxon>Arthropoda</taxon>
        <taxon>Crustacea</taxon>
        <taxon>Multicrustacea</taxon>
        <taxon>Malacostraca</taxon>
        <taxon>Eumalacostraca</taxon>
        <taxon>Eucarida</taxon>
        <taxon>Decapoda</taxon>
        <taxon>Pleocyemata</taxon>
        <taxon>Brachyura</taxon>
        <taxon>Eubrachyura</taxon>
        <taxon>Portunoidea</taxon>
        <taxon>Portunidae</taxon>
        <taxon>Portuninae</taxon>
        <taxon>Portunus</taxon>
    </lineage>
</organism>